<keyword evidence="3 5" id="KW-0479">Metal-binding</keyword>
<evidence type="ECO:0000256" key="1">
    <source>
        <dbReference type="ARBA" id="ARBA00001971"/>
    </source>
</evidence>
<dbReference type="Gene3D" id="1.10.630.10">
    <property type="entry name" value="Cytochrome P450"/>
    <property type="match status" value="2"/>
</dbReference>
<evidence type="ECO:0000256" key="6">
    <source>
        <dbReference type="SAM" id="Phobius"/>
    </source>
</evidence>
<dbReference type="InterPro" id="IPR002401">
    <property type="entry name" value="Cyt_P450_E_grp-I"/>
</dbReference>
<gene>
    <name evidence="7" type="ORF">B7463_g11977</name>
</gene>
<evidence type="ECO:0000313" key="7">
    <source>
        <dbReference type="EMBL" id="RFU24357.1"/>
    </source>
</evidence>
<dbReference type="PRINTS" id="PR00385">
    <property type="entry name" value="P450"/>
</dbReference>
<sequence length="916" mass="103620">MQIEKFLDVAALAAHIIKAHYLAFSAGSVFLYIFYRKYCTSLKHIPGPFLASITDFWRVWAVADGKFHTRNLELHEKYGPLVRIAPKTVSVSDPDAMRIIYGLNSGFMKTEFYPIQEMKYGKITLANLFSTRSDAFHAKQKRMVANAYSMTSMLGFEPYVDTCSQIFFKRIDELYANTGDPMDLGMWLQLYAMDVISEVTFGKHFGCMEQGGDVGDLISTIDSFLIYASLVGQVPYLHKVLFGNPLLPYIMPSLDSINHVVKFTLKCIAERESDPTRHKDFLGKLYDAKDEGKLEPVDIIRHSSANVFAGSDTTAIALRSAIDGILNNPECYRKLREEIDQKVTERKLSLPVKYAEAQQMPYLQAVLKEAMRYHPSVSFLLERQVPKGGAVISNTRIPEGTIVGINAWVIHRDKKIFGEDADKFRPERWLEADEDRLKAMERTFFTFGGGSRTCTGRNISLMEMSKVVPSLLMTCEPRLRSEDDEAGEDIATATQTCLTNFYTTFSVPYQGKIMQSMFTTSDPAHHKALKQAVSNKYSLSALREFEPQANECTNPLISKMNKYAADNKVVNPGEWLQWYAFDVIGAITFHRRFGFMDEERDVRDIIAGLKGGLCRLCVLEKVPAVEAVNPIPEIVKMVEEAIEKYDEEETIDGSRNDFLAWFRMELKKSPGRMPHRDLMNHLTNNLIAGSDTTAISLRAVFCYLIKNPKCYSKLRKEVDEAVQKNPESPNISFQACIKEAMRLHPGVGFSLQRYVPKEGLTICDVHLPEEVTSPARAYDNEIACDEVVDGDVILRVVRGVDQNELYRMPALHGSSAKSISHCLPFEADSYTETINMLTKIHGILAITAELQLEEKSDSTLIVDYKLPVEKVYANTTSFVTRRRNDLKVLSFIYYRTAGKLIHDGKTANVKYHGELL</sequence>
<dbReference type="SUPFAM" id="SSF48264">
    <property type="entry name" value="Cytochrome P450"/>
    <property type="match status" value="2"/>
</dbReference>
<dbReference type="GO" id="GO:0020037">
    <property type="term" value="F:heme binding"/>
    <property type="evidence" value="ECO:0007669"/>
    <property type="project" value="InterPro"/>
</dbReference>
<keyword evidence="4 5" id="KW-0408">Iron</keyword>
<organism evidence="7 8">
    <name type="scientific">Scytalidium lignicola</name>
    <name type="common">Hyphomycete</name>
    <dbReference type="NCBI Taxonomy" id="5539"/>
    <lineage>
        <taxon>Eukaryota</taxon>
        <taxon>Fungi</taxon>
        <taxon>Dikarya</taxon>
        <taxon>Ascomycota</taxon>
        <taxon>Pezizomycotina</taxon>
        <taxon>Leotiomycetes</taxon>
        <taxon>Leotiomycetes incertae sedis</taxon>
        <taxon>Scytalidium</taxon>
    </lineage>
</organism>
<dbReference type="PANTHER" id="PTHR24305">
    <property type="entry name" value="CYTOCHROME P450"/>
    <property type="match status" value="1"/>
</dbReference>
<keyword evidence="8" id="KW-1185">Reference proteome</keyword>
<evidence type="ECO:0000256" key="3">
    <source>
        <dbReference type="ARBA" id="ARBA00022723"/>
    </source>
</evidence>
<keyword evidence="5" id="KW-0349">Heme</keyword>
<dbReference type="GO" id="GO:0005506">
    <property type="term" value="F:iron ion binding"/>
    <property type="evidence" value="ECO:0007669"/>
    <property type="project" value="InterPro"/>
</dbReference>
<dbReference type="FunFam" id="1.10.630.10:FF:000050">
    <property type="entry name" value="Cytochrome P450 monooxygenase"/>
    <property type="match status" value="1"/>
</dbReference>
<evidence type="ECO:0000256" key="4">
    <source>
        <dbReference type="ARBA" id="ARBA00023004"/>
    </source>
</evidence>
<comment type="cofactor">
    <cofactor evidence="1 5">
        <name>heme</name>
        <dbReference type="ChEBI" id="CHEBI:30413"/>
    </cofactor>
</comment>
<reference evidence="7 8" key="1">
    <citation type="submission" date="2018-05" db="EMBL/GenBank/DDBJ databases">
        <title>Draft genome sequence of Scytalidium lignicola DSM 105466, a ubiquitous saprotrophic fungus.</title>
        <authorList>
            <person name="Buettner E."/>
            <person name="Gebauer A.M."/>
            <person name="Hofrichter M."/>
            <person name="Liers C."/>
            <person name="Kellner H."/>
        </authorList>
    </citation>
    <scope>NUCLEOTIDE SEQUENCE [LARGE SCALE GENOMIC DNA]</scope>
    <source>
        <strain evidence="7 8">DSM 105466</strain>
    </source>
</reference>
<accession>A0A3E2GTI9</accession>
<proteinExistence type="inferred from homology"/>
<dbReference type="InterPro" id="IPR050121">
    <property type="entry name" value="Cytochrome_P450_monoxygenase"/>
</dbReference>
<feature type="transmembrane region" description="Helical" evidence="6">
    <location>
        <begin position="12"/>
        <end position="35"/>
    </location>
</feature>
<feature type="binding site" description="axial binding residue" evidence="5">
    <location>
        <position position="454"/>
    </location>
    <ligand>
        <name>heme</name>
        <dbReference type="ChEBI" id="CHEBI:30413"/>
    </ligand>
    <ligandPart>
        <name>Fe</name>
        <dbReference type="ChEBI" id="CHEBI:18248"/>
    </ligandPart>
</feature>
<dbReference type="InterPro" id="IPR001128">
    <property type="entry name" value="Cyt_P450"/>
</dbReference>
<evidence type="ECO:0000256" key="2">
    <source>
        <dbReference type="ARBA" id="ARBA00010617"/>
    </source>
</evidence>
<evidence type="ECO:0008006" key="9">
    <source>
        <dbReference type="Google" id="ProtNLM"/>
    </source>
</evidence>
<keyword evidence="6" id="KW-0472">Membrane</keyword>
<dbReference type="CDD" id="cd11060">
    <property type="entry name" value="CYP57A1-like"/>
    <property type="match status" value="1"/>
</dbReference>
<dbReference type="OrthoDB" id="3934656at2759"/>
<feature type="non-terminal residue" evidence="7">
    <location>
        <position position="916"/>
    </location>
</feature>
<dbReference type="STRING" id="5539.A0A3E2GTI9"/>
<keyword evidence="6" id="KW-0812">Transmembrane</keyword>
<name>A0A3E2GTI9_SCYLI</name>
<dbReference type="Pfam" id="PF00067">
    <property type="entry name" value="p450"/>
    <property type="match status" value="2"/>
</dbReference>
<feature type="non-terminal residue" evidence="7">
    <location>
        <position position="1"/>
    </location>
</feature>
<dbReference type="PRINTS" id="PR00463">
    <property type="entry name" value="EP450I"/>
</dbReference>
<dbReference type="EMBL" id="NCSJ02000460">
    <property type="protein sequence ID" value="RFU24357.1"/>
    <property type="molecule type" value="Genomic_DNA"/>
</dbReference>
<dbReference type="InterPro" id="IPR036396">
    <property type="entry name" value="Cyt_P450_sf"/>
</dbReference>
<dbReference type="PANTHER" id="PTHR24305:SF232">
    <property type="entry name" value="P450, PUTATIVE (EUROFUNG)-RELATED"/>
    <property type="match status" value="1"/>
</dbReference>
<dbReference type="GO" id="GO:0016705">
    <property type="term" value="F:oxidoreductase activity, acting on paired donors, with incorporation or reduction of molecular oxygen"/>
    <property type="evidence" value="ECO:0007669"/>
    <property type="project" value="InterPro"/>
</dbReference>
<evidence type="ECO:0000256" key="5">
    <source>
        <dbReference type="PIRSR" id="PIRSR602401-1"/>
    </source>
</evidence>
<keyword evidence="6" id="KW-1133">Transmembrane helix</keyword>
<dbReference type="GO" id="GO:0004497">
    <property type="term" value="F:monooxygenase activity"/>
    <property type="evidence" value="ECO:0007669"/>
    <property type="project" value="InterPro"/>
</dbReference>
<protein>
    <recommendedName>
        <fullName evidence="9">Cytochrome P450</fullName>
    </recommendedName>
</protein>
<dbReference type="AlphaFoldDB" id="A0A3E2GTI9"/>
<comment type="caution">
    <text evidence="7">The sequence shown here is derived from an EMBL/GenBank/DDBJ whole genome shotgun (WGS) entry which is preliminary data.</text>
</comment>
<evidence type="ECO:0000313" key="8">
    <source>
        <dbReference type="Proteomes" id="UP000258309"/>
    </source>
</evidence>
<comment type="similarity">
    <text evidence="2">Belongs to the cytochrome P450 family.</text>
</comment>
<dbReference type="Proteomes" id="UP000258309">
    <property type="component" value="Unassembled WGS sequence"/>
</dbReference>